<protein>
    <submittedName>
        <fullName evidence="9">Permease of the drug/metabolite transporter (DMT) superfamily</fullName>
    </submittedName>
</protein>
<accession>A0A0N9XHH9</accession>
<dbReference type="InterPro" id="IPR051258">
    <property type="entry name" value="Diverse_Substrate_Transporter"/>
</dbReference>
<dbReference type="STRING" id="1766.XA26_36080"/>
<dbReference type="InterPro" id="IPR000620">
    <property type="entry name" value="EamA_dom"/>
</dbReference>
<feature type="transmembrane region" description="Helical" evidence="7">
    <location>
        <begin position="89"/>
        <end position="107"/>
    </location>
</feature>
<sequence length="331" mass="33709">MIRRSTDFWLVVVAVAWGSSYLATKEIATPAAVFALLVVRFTLAAAVLAVIFCRRLTAMSRVEVGSGVVGGILLAGVCVAETYGVTMTSASNAGLLMAMTVVATPMIQRQRVAHRFYLAAALAVAGCALLTQAVGPTTPRAGDIVIVIAALVRAVHVTVMARMSETHEIDSARTTLVQLTTVAVLALILCAATGQSVAAVTAGYGATDWCVLGYLVFACTVFAFLVQPRALRTSSPARVSLLLGTEPLWAAVIGVAVAGDPVTAKAIAGAALVIAGTTWGRRVLVAPSAGKWSSVPTDDCAGCRCGRSSSATSGGGGAADPAALPVLPHCG</sequence>
<evidence type="ECO:0000256" key="1">
    <source>
        <dbReference type="ARBA" id="ARBA00004651"/>
    </source>
</evidence>
<keyword evidence="10" id="KW-1185">Reference proteome</keyword>
<evidence type="ECO:0000256" key="5">
    <source>
        <dbReference type="ARBA" id="ARBA00022989"/>
    </source>
</evidence>
<keyword evidence="4 7" id="KW-0812">Transmembrane</keyword>
<feature type="domain" description="EamA" evidence="8">
    <location>
        <begin position="6"/>
        <end position="130"/>
    </location>
</feature>
<evidence type="ECO:0000256" key="2">
    <source>
        <dbReference type="ARBA" id="ARBA00007362"/>
    </source>
</evidence>
<keyword evidence="3" id="KW-1003">Cell membrane</keyword>
<evidence type="ECO:0000256" key="3">
    <source>
        <dbReference type="ARBA" id="ARBA00022475"/>
    </source>
</evidence>
<comment type="subcellular location">
    <subcellularLocation>
        <location evidence="1">Cell membrane</location>
        <topology evidence="1">Multi-pass membrane protein</topology>
    </subcellularLocation>
</comment>
<dbReference type="KEGG" id="mft:XA26_36080"/>
<feature type="transmembrane region" description="Helical" evidence="7">
    <location>
        <begin position="64"/>
        <end position="83"/>
    </location>
</feature>
<dbReference type="PATRIC" id="fig|1766.6.peg.3588"/>
<feature type="transmembrane region" description="Helical" evidence="7">
    <location>
        <begin position="141"/>
        <end position="163"/>
    </location>
</feature>
<dbReference type="RefSeq" id="WP_054602550.1">
    <property type="nucleotide sequence ID" value="NZ_CP011269.1"/>
</dbReference>
<dbReference type="Pfam" id="PF00892">
    <property type="entry name" value="EamA"/>
    <property type="match status" value="2"/>
</dbReference>
<dbReference type="InterPro" id="IPR037185">
    <property type="entry name" value="EmrE-like"/>
</dbReference>
<evidence type="ECO:0000313" key="10">
    <source>
        <dbReference type="Proteomes" id="UP000057134"/>
    </source>
</evidence>
<evidence type="ECO:0000256" key="4">
    <source>
        <dbReference type="ARBA" id="ARBA00022692"/>
    </source>
</evidence>
<dbReference type="Proteomes" id="UP000057134">
    <property type="component" value="Chromosome"/>
</dbReference>
<feature type="domain" description="EamA" evidence="8">
    <location>
        <begin position="141"/>
        <end position="277"/>
    </location>
</feature>
<name>A0A0N9XHH9_MYCFO</name>
<dbReference type="PANTHER" id="PTHR42920:SF5">
    <property type="entry name" value="EAMA DOMAIN-CONTAINING PROTEIN"/>
    <property type="match status" value="1"/>
</dbReference>
<evidence type="ECO:0000259" key="8">
    <source>
        <dbReference type="Pfam" id="PF00892"/>
    </source>
</evidence>
<gene>
    <name evidence="9" type="ORF">XA26_36080</name>
</gene>
<evidence type="ECO:0000313" key="9">
    <source>
        <dbReference type="EMBL" id="ALI27430.1"/>
    </source>
</evidence>
<keyword evidence="5 7" id="KW-1133">Transmembrane helix</keyword>
<organism evidence="9 10">
    <name type="scientific">Mycolicibacterium fortuitum</name>
    <name type="common">Mycobacterium fortuitum</name>
    <dbReference type="NCBI Taxonomy" id="1766"/>
    <lineage>
        <taxon>Bacteria</taxon>
        <taxon>Bacillati</taxon>
        <taxon>Actinomycetota</taxon>
        <taxon>Actinomycetes</taxon>
        <taxon>Mycobacteriales</taxon>
        <taxon>Mycobacteriaceae</taxon>
        <taxon>Mycolicibacterium</taxon>
    </lineage>
</organism>
<proteinExistence type="inferred from homology"/>
<evidence type="ECO:0000256" key="6">
    <source>
        <dbReference type="ARBA" id="ARBA00023136"/>
    </source>
</evidence>
<dbReference type="SUPFAM" id="SSF103481">
    <property type="entry name" value="Multidrug resistance efflux transporter EmrE"/>
    <property type="match status" value="1"/>
</dbReference>
<evidence type="ECO:0000256" key="7">
    <source>
        <dbReference type="SAM" id="Phobius"/>
    </source>
</evidence>
<reference evidence="9 10" key="1">
    <citation type="journal article" date="2015" name="MBio">
        <title>Enzymatic Degradation of Phenazines Can Generate Energy and Protect Sensitive Organisms from Toxicity.</title>
        <authorList>
            <person name="Costa K.C."/>
            <person name="Bergkessel M."/>
            <person name="Saunders S."/>
            <person name="Korlach J."/>
            <person name="Newman D.K."/>
        </authorList>
    </citation>
    <scope>NUCLEOTIDE SEQUENCE [LARGE SCALE GENOMIC DNA]</scope>
    <source>
        <strain evidence="9 10">CT6</strain>
    </source>
</reference>
<feature type="transmembrane region" description="Helical" evidence="7">
    <location>
        <begin position="116"/>
        <end position="135"/>
    </location>
</feature>
<dbReference type="AlphaFoldDB" id="A0A0N9XHH9"/>
<feature type="transmembrane region" description="Helical" evidence="7">
    <location>
        <begin position="32"/>
        <end position="52"/>
    </location>
</feature>
<comment type="similarity">
    <text evidence="2">Belongs to the EamA transporter family.</text>
</comment>
<dbReference type="PANTHER" id="PTHR42920">
    <property type="entry name" value="OS03G0707200 PROTEIN-RELATED"/>
    <property type="match status" value="1"/>
</dbReference>
<feature type="transmembrane region" description="Helical" evidence="7">
    <location>
        <begin position="175"/>
        <end position="194"/>
    </location>
</feature>
<keyword evidence="6 7" id="KW-0472">Membrane</keyword>
<dbReference type="GO" id="GO:0005886">
    <property type="term" value="C:plasma membrane"/>
    <property type="evidence" value="ECO:0007669"/>
    <property type="project" value="UniProtKB-SubCell"/>
</dbReference>
<feature type="transmembrane region" description="Helical" evidence="7">
    <location>
        <begin position="206"/>
        <end position="226"/>
    </location>
</feature>
<dbReference type="EMBL" id="CP011269">
    <property type="protein sequence ID" value="ALI27430.1"/>
    <property type="molecule type" value="Genomic_DNA"/>
</dbReference>